<name>A0A194RH51_PAPMA</name>
<accession>A0A194RH51</accession>
<evidence type="ECO:0000256" key="1">
    <source>
        <dbReference type="ARBA" id="ARBA00010601"/>
    </source>
</evidence>
<keyword evidence="5" id="KW-1185">Reference proteome</keyword>
<dbReference type="OMA" id="AHKVRDD"/>
<dbReference type="InterPro" id="IPR003463">
    <property type="entry name" value="GBP_PSP"/>
</dbReference>
<proteinExistence type="inferred from homology"/>
<organism evidence="4 5">
    <name type="scientific">Papilio machaon</name>
    <name type="common">Old World swallowtail butterfly</name>
    <dbReference type="NCBI Taxonomy" id="76193"/>
    <lineage>
        <taxon>Eukaryota</taxon>
        <taxon>Metazoa</taxon>
        <taxon>Ecdysozoa</taxon>
        <taxon>Arthropoda</taxon>
        <taxon>Hexapoda</taxon>
        <taxon>Insecta</taxon>
        <taxon>Pterygota</taxon>
        <taxon>Neoptera</taxon>
        <taxon>Endopterygota</taxon>
        <taxon>Lepidoptera</taxon>
        <taxon>Glossata</taxon>
        <taxon>Ditrysia</taxon>
        <taxon>Papilionoidea</taxon>
        <taxon>Papilionidae</taxon>
        <taxon>Papilioninae</taxon>
        <taxon>Papilio</taxon>
    </lineage>
</organism>
<feature type="region of interest" description="Disordered" evidence="2">
    <location>
        <begin position="49"/>
        <end position="111"/>
    </location>
</feature>
<feature type="compositionally biased region" description="Polar residues" evidence="2">
    <location>
        <begin position="49"/>
        <end position="58"/>
    </location>
</feature>
<comment type="similarity">
    <text evidence="1">Belongs to the GBP/PSP1/paralytic peptide family.</text>
</comment>
<evidence type="ECO:0000256" key="2">
    <source>
        <dbReference type="SAM" id="MobiDB-lite"/>
    </source>
</evidence>
<sequence length="128" mass="13994">MKLSLIVLLCVGIVVISPESNGDVVVDLFGKIQESAQKIGDDIKNVFQSNNKQNNQYPRESVKVSKPDSRDADRIVFDRSEVTQASVTTPKGVSNNTKADPQAGRENFRGACATGYERTSDGRCKPTF</sequence>
<dbReference type="EMBL" id="KQ460205">
    <property type="protein sequence ID" value="KPJ16907.1"/>
    <property type="molecule type" value="Genomic_DNA"/>
</dbReference>
<dbReference type="AlphaFoldDB" id="A0A194RH51"/>
<evidence type="ECO:0000313" key="5">
    <source>
        <dbReference type="Proteomes" id="UP000053240"/>
    </source>
</evidence>
<dbReference type="Pfam" id="PF02425">
    <property type="entry name" value="GBP_PSP"/>
    <property type="match status" value="1"/>
</dbReference>
<feature type="chain" id="PRO_5008265209" evidence="3">
    <location>
        <begin position="23"/>
        <end position="128"/>
    </location>
</feature>
<keyword evidence="3" id="KW-0732">Signal</keyword>
<feature type="compositionally biased region" description="Basic and acidic residues" evidence="2">
    <location>
        <begin position="60"/>
        <end position="81"/>
    </location>
</feature>
<evidence type="ECO:0000313" key="4">
    <source>
        <dbReference type="EMBL" id="KPJ16907.1"/>
    </source>
</evidence>
<reference evidence="4 5" key="1">
    <citation type="journal article" date="2015" name="Nat. Commun.">
        <title>Outbred genome sequencing and CRISPR/Cas9 gene editing in butterflies.</title>
        <authorList>
            <person name="Li X."/>
            <person name="Fan D."/>
            <person name="Zhang W."/>
            <person name="Liu G."/>
            <person name="Zhang L."/>
            <person name="Zhao L."/>
            <person name="Fang X."/>
            <person name="Chen L."/>
            <person name="Dong Y."/>
            <person name="Chen Y."/>
            <person name="Ding Y."/>
            <person name="Zhao R."/>
            <person name="Feng M."/>
            <person name="Zhu Y."/>
            <person name="Feng Y."/>
            <person name="Jiang X."/>
            <person name="Zhu D."/>
            <person name="Xiang H."/>
            <person name="Feng X."/>
            <person name="Li S."/>
            <person name="Wang J."/>
            <person name="Zhang G."/>
            <person name="Kronforst M.R."/>
            <person name="Wang W."/>
        </authorList>
    </citation>
    <scope>NUCLEOTIDE SEQUENCE [LARGE SCALE GENOMIC DNA]</scope>
    <source>
        <strain evidence="4">Ya'a_city_454_Pm</strain>
        <tissue evidence="4">Whole body</tissue>
    </source>
</reference>
<dbReference type="InParanoid" id="A0A194RH51"/>
<feature type="signal peptide" evidence="3">
    <location>
        <begin position="1"/>
        <end position="22"/>
    </location>
</feature>
<dbReference type="KEGG" id="pmac:106708692"/>
<protein>
    <submittedName>
        <fullName evidence="4">Plasmatocyte-spreading peptide</fullName>
    </submittedName>
</protein>
<dbReference type="Proteomes" id="UP000053240">
    <property type="component" value="Unassembled WGS sequence"/>
</dbReference>
<evidence type="ECO:0000256" key="3">
    <source>
        <dbReference type="SAM" id="SignalP"/>
    </source>
</evidence>
<dbReference type="OrthoDB" id="7439590at2759"/>
<gene>
    <name evidence="4" type="ORF">RR48_13763</name>
</gene>
<feature type="compositionally biased region" description="Polar residues" evidence="2">
    <location>
        <begin position="82"/>
        <end position="99"/>
    </location>
</feature>